<keyword evidence="5 19" id="KW-0812">Transmembrane</keyword>
<evidence type="ECO:0000313" key="20">
    <source>
        <dbReference type="EMBL" id="QFU97997.1"/>
    </source>
</evidence>
<feature type="region of interest" description="Disordered" evidence="18">
    <location>
        <begin position="1"/>
        <end position="48"/>
    </location>
</feature>
<dbReference type="Pfam" id="PF01098">
    <property type="entry name" value="FTSW_RODA_SPOVE"/>
    <property type="match status" value="1"/>
</dbReference>
<feature type="compositionally biased region" description="Low complexity" evidence="18">
    <location>
        <begin position="445"/>
        <end position="462"/>
    </location>
</feature>
<keyword evidence="6" id="KW-0133">Cell shape</keyword>
<comment type="pathway">
    <text evidence="2">Cell wall biogenesis; peptidoglycan biosynthesis.</text>
</comment>
<sequence length="479" mass="49157">MTGAPGVTRAPRATGARAQAVPAAKPRAAAPGSRAATRPAKAASKATKPNRSTLATVWDSPLATYYLVAGVTATLLGIGLVMVLSSSAVTQIAKGHSPFGVFLQQAQYALIGIPLLLVAARTPVRIYKRFAWVGLLGALALQCLVFVPGLAHEVGGNNSWVYLGPLRFQPAEVAKLALVVWLATVLGRKQRLLGQARHAIVPAVPGALLVIGLVLVGKDLGTAMVVMMLVIGAFFVAGVALRVLVTGVGIGGIFVWQLFLNGNSNRGGRISVLLKGCDPNGANAQELCYQTIHGLQALGSGGLTGVGLGASRQAWGYLPAASNDFIFAIIGEELGLLGAGLVLVLIGLLGYACYRIVRRHEDPFAKVAAAAIGCWIVGQALVNVGVVIGVIPVIGVPLPLISAGGSALVTTLIAMGVLLSLARTEPGTADALAARPSVARRTLGVVAGAGRRSRGGPVASGRKPQPGRKAHRGRERAAR</sequence>
<dbReference type="InterPro" id="IPR001182">
    <property type="entry name" value="FtsW/RodA"/>
</dbReference>
<dbReference type="Proteomes" id="UP000326702">
    <property type="component" value="Chromosome"/>
</dbReference>
<feature type="transmembrane region" description="Helical" evidence="19">
    <location>
        <begin position="199"/>
        <end position="217"/>
    </location>
</feature>
<protein>
    <recommendedName>
        <fullName evidence="13">Probable peptidoglycan glycosyltransferase FtsW</fullName>
        <ecNumber evidence="15">2.4.99.28</ecNumber>
    </recommendedName>
    <alternativeName>
        <fullName evidence="14">Cell division protein FtsW</fullName>
    </alternativeName>
    <alternativeName>
        <fullName evidence="11">Cell wall polymerase</fullName>
    </alternativeName>
    <alternativeName>
        <fullName evidence="10">Peptidoglycan polymerase</fullName>
    </alternativeName>
</protein>
<evidence type="ECO:0000256" key="18">
    <source>
        <dbReference type="SAM" id="MobiDB-lite"/>
    </source>
</evidence>
<proteinExistence type="inferred from homology"/>
<dbReference type="GO" id="GO:0032153">
    <property type="term" value="C:cell division site"/>
    <property type="evidence" value="ECO:0007669"/>
    <property type="project" value="TreeGrafter"/>
</dbReference>
<dbReference type="PANTHER" id="PTHR30474:SF2">
    <property type="entry name" value="PEPTIDOGLYCAN GLYCOSYLTRANSFERASE FTSW-RELATED"/>
    <property type="match status" value="1"/>
</dbReference>
<evidence type="ECO:0000256" key="14">
    <source>
        <dbReference type="ARBA" id="ARBA00041418"/>
    </source>
</evidence>
<feature type="transmembrane region" description="Helical" evidence="19">
    <location>
        <begin position="130"/>
        <end position="151"/>
    </location>
</feature>
<dbReference type="EMBL" id="CP045529">
    <property type="protein sequence ID" value="QFU97997.1"/>
    <property type="molecule type" value="Genomic_DNA"/>
</dbReference>
<evidence type="ECO:0000313" key="21">
    <source>
        <dbReference type="Proteomes" id="UP000326702"/>
    </source>
</evidence>
<dbReference type="AlphaFoldDB" id="A0A5P9Q993"/>
<accession>A0A5P9Q993</accession>
<dbReference type="GO" id="GO:0051301">
    <property type="term" value="P:cell division"/>
    <property type="evidence" value="ECO:0007669"/>
    <property type="project" value="InterPro"/>
</dbReference>
<evidence type="ECO:0000256" key="9">
    <source>
        <dbReference type="ARBA" id="ARBA00023136"/>
    </source>
</evidence>
<keyword evidence="3" id="KW-0328">Glycosyltransferase</keyword>
<feature type="transmembrane region" description="Helical" evidence="19">
    <location>
        <begin position="400"/>
        <end position="422"/>
    </location>
</feature>
<dbReference type="RefSeq" id="WP_153022136.1">
    <property type="nucleotide sequence ID" value="NZ_BAABIH010000035.1"/>
</dbReference>
<comment type="similarity">
    <text evidence="12">Belongs to the SEDS family. FtsW subfamily.</text>
</comment>
<dbReference type="GO" id="GO:0008955">
    <property type="term" value="F:peptidoglycan glycosyltransferase activity"/>
    <property type="evidence" value="ECO:0007669"/>
    <property type="project" value="UniProtKB-EC"/>
</dbReference>
<evidence type="ECO:0000256" key="19">
    <source>
        <dbReference type="SAM" id="Phobius"/>
    </source>
</evidence>
<evidence type="ECO:0000256" key="12">
    <source>
        <dbReference type="ARBA" id="ARBA00038053"/>
    </source>
</evidence>
<evidence type="ECO:0000256" key="5">
    <source>
        <dbReference type="ARBA" id="ARBA00022692"/>
    </source>
</evidence>
<comment type="subcellular location">
    <subcellularLocation>
        <location evidence="1">Membrane</location>
        <topology evidence="1">Multi-pass membrane protein</topology>
    </subcellularLocation>
</comment>
<dbReference type="GO" id="GO:0015648">
    <property type="term" value="F:lipid-linked peptidoglycan transporter activity"/>
    <property type="evidence" value="ECO:0007669"/>
    <property type="project" value="TreeGrafter"/>
</dbReference>
<evidence type="ECO:0000256" key="13">
    <source>
        <dbReference type="ARBA" id="ARBA00041185"/>
    </source>
</evidence>
<feature type="transmembrane region" description="Helical" evidence="19">
    <location>
        <begin position="336"/>
        <end position="357"/>
    </location>
</feature>
<dbReference type="PANTHER" id="PTHR30474">
    <property type="entry name" value="CELL CYCLE PROTEIN"/>
    <property type="match status" value="1"/>
</dbReference>
<dbReference type="PROSITE" id="PS00428">
    <property type="entry name" value="FTSW_RODA_SPOVE"/>
    <property type="match status" value="1"/>
</dbReference>
<feature type="region of interest" description="Disordered" evidence="18">
    <location>
        <begin position="445"/>
        <end position="479"/>
    </location>
</feature>
<gene>
    <name evidence="20" type="ORF">KDY119_01503</name>
</gene>
<evidence type="ECO:0000256" key="3">
    <source>
        <dbReference type="ARBA" id="ARBA00022676"/>
    </source>
</evidence>
<dbReference type="EC" id="2.4.99.28" evidence="15"/>
<evidence type="ECO:0000256" key="17">
    <source>
        <dbReference type="ARBA" id="ARBA00049966"/>
    </source>
</evidence>
<organism evidence="20 21">
    <name type="scientific">Luteimicrobium xylanilyticum</name>
    <dbReference type="NCBI Taxonomy" id="1133546"/>
    <lineage>
        <taxon>Bacteria</taxon>
        <taxon>Bacillati</taxon>
        <taxon>Actinomycetota</taxon>
        <taxon>Actinomycetes</taxon>
        <taxon>Micrococcales</taxon>
        <taxon>Luteimicrobium</taxon>
    </lineage>
</organism>
<keyword evidence="8 19" id="KW-1133">Transmembrane helix</keyword>
<comment type="catalytic activity">
    <reaction evidence="16">
        <text>[GlcNAc-(1-&gt;4)-Mur2Ac(oyl-L-Ala-gamma-D-Glu-L-Lys-D-Ala-D-Ala)](n)-di-trans,octa-cis-undecaprenyl diphosphate + beta-D-GlcNAc-(1-&gt;4)-Mur2Ac(oyl-L-Ala-gamma-D-Glu-L-Lys-D-Ala-D-Ala)-di-trans,octa-cis-undecaprenyl diphosphate = [GlcNAc-(1-&gt;4)-Mur2Ac(oyl-L-Ala-gamma-D-Glu-L-Lys-D-Ala-D-Ala)](n+1)-di-trans,octa-cis-undecaprenyl diphosphate + di-trans,octa-cis-undecaprenyl diphosphate + H(+)</text>
        <dbReference type="Rhea" id="RHEA:23708"/>
        <dbReference type="Rhea" id="RHEA-COMP:9602"/>
        <dbReference type="Rhea" id="RHEA-COMP:9603"/>
        <dbReference type="ChEBI" id="CHEBI:15378"/>
        <dbReference type="ChEBI" id="CHEBI:58405"/>
        <dbReference type="ChEBI" id="CHEBI:60033"/>
        <dbReference type="ChEBI" id="CHEBI:78435"/>
        <dbReference type="EC" id="2.4.99.28"/>
    </reaction>
</comment>
<evidence type="ECO:0000256" key="2">
    <source>
        <dbReference type="ARBA" id="ARBA00004752"/>
    </source>
</evidence>
<dbReference type="InterPro" id="IPR018365">
    <property type="entry name" value="Cell_cycle_FtsW-rel_CS"/>
</dbReference>
<feature type="transmembrane region" description="Helical" evidence="19">
    <location>
        <begin position="65"/>
        <end position="87"/>
    </location>
</feature>
<feature type="transmembrane region" description="Helical" evidence="19">
    <location>
        <begin position="223"/>
        <end position="256"/>
    </location>
</feature>
<evidence type="ECO:0000256" key="1">
    <source>
        <dbReference type="ARBA" id="ARBA00004141"/>
    </source>
</evidence>
<keyword evidence="4" id="KW-0808">Transferase</keyword>
<feature type="transmembrane region" description="Helical" evidence="19">
    <location>
        <begin position="171"/>
        <end position="187"/>
    </location>
</feature>
<dbReference type="GO" id="GO:0009252">
    <property type="term" value="P:peptidoglycan biosynthetic process"/>
    <property type="evidence" value="ECO:0007669"/>
    <property type="project" value="UniProtKB-KW"/>
</dbReference>
<feature type="compositionally biased region" description="Low complexity" evidence="18">
    <location>
        <begin position="16"/>
        <end position="48"/>
    </location>
</feature>
<evidence type="ECO:0000256" key="8">
    <source>
        <dbReference type="ARBA" id="ARBA00022989"/>
    </source>
</evidence>
<keyword evidence="7" id="KW-0573">Peptidoglycan synthesis</keyword>
<evidence type="ECO:0000256" key="6">
    <source>
        <dbReference type="ARBA" id="ARBA00022960"/>
    </source>
</evidence>
<dbReference type="GO" id="GO:0005886">
    <property type="term" value="C:plasma membrane"/>
    <property type="evidence" value="ECO:0007669"/>
    <property type="project" value="TreeGrafter"/>
</dbReference>
<feature type="transmembrane region" description="Helical" evidence="19">
    <location>
        <begin position="369"/>
        <end position="394"/>
    </location>
</feature>
<comment type="function">
    <text evidence="17">Peptidoglycan polymerase that is essential for cell division.</text>
</comment>
<evidence type="ECO:0000256" key="10">
    <source>
        <dbReference type="ARBA" id="ARBA00032370"/>
    </source>
</evidence>
<dbReference type="GO" id="GO:0008360">
    <property type="term" value="P:regulation of cell shape"/>
    <property type="evidence" value="ECO:0007669"/>
    <property type="project" value="UniProtKB-KW"/>
</dbReference>
<dbReference type="OrthoDB" id="9768187at2"/>
<keyword evidence="21" id="KW-1185">Reference proteome</keyword>
<feature type="transmembrane region" description="Helical" evidence="19">
    <location>
        <begin position="99"/>
        <end position="118"/>
    </location>
</feature>
<evidence type="ECO:0000256" key="7">
    <source>
        <dbReference type="ARBA" id="ARBA00022984"/>
    </source>
</evidence>
<keyword evidence="9 19" id="KW-0472">Membrane</keyword>
<dbReference type="KEGG" id="lxl:KDY119_01503"/>
<reference evidence="20 21" key="1">
    <citation type="submission" date="2019-10" db="EMBL/GenBank/DDBJ databases">
        <title>Genome sequence of Luteimicrobium xylanilyticum HY-24.</title>
        <authorList>
            <person name="Kim D.Y."/>
            <person name="Park H.-Y."/>
        </authorList>
    </citation>
    <scope>NUCLEOTIDE SEQUENCE [LARGE SCALE GENOMIC DNA]</scope>
    <source>
        <strain evidence="20 21">HY-24</strain>
    </source>
</reference>
<feature type="compositionally biased region" description="Basic residues" evidence="18">
    <location>
        <begin position="465"/>
        <end position="479"/>
    </location>
</feature>
<evidence type="ECO:0000256" key="4">
    <source>
        <dbReference type="ARBA" id="ARBA00022679"/>
    </source>
</evidence>
<name>A0A5P9Q993_9MICO</name>
<evidence type="ECO:0000256" key="15">
    <source>
        <dbReference type="ARBA" id="ARBA00044770"/>
    </source>
</evidence>
<evidence type="ECO:0000256" key="11">
    <source>
        <dbReference type="ARBA" id="ARBA00033270"/>
    </source>
</evidence>
<evidence type="ECO:0000256" key="16">
    <source>
        <dbReference type="ARBA" id="ARBA00049902"/>
    </source>
</evidence>